<organism evidence="4 5">
    <name type="scientific">Roseburia inulinivorans</name>
    <dbReference type="NCBI Taxonomy" id="360807"/>
    <lineage>
        <taxon>Bacteria</taxon>
        <taxon>Bacillati</taxon>
        <taxon>Bacillota</taxon>
        <taxon>Clostridia</taxon>
        <taxon>Lachnospirales</taxon>
        <taxon>Lachnospiraceae</taxon>
        <taxon>Roseburia</taxon>
    </lineage>
</organism>
<feature type="region of interest" description="Disordered" evidence="1">
    <location>
        <begin position="203"/>
        <end position="232"/>
    </location>
</feature>
<keyword evidence="2" id="KW-0812">Transmembrane</keyword>
<evidence type="ECO:0000313" key="4">
    <source>
        <dbReference type="EMBL" id="RHC98697.1"/>
    </source>
</evidence>
<feature type="domain" description="LysM" evidence="3">
    <location>
        <begin position="431"/>
        <end position="478"/>
    </location>
</feature>
<dbReference type="InterPro" id="IPR036779">
    <property type="entry name" value="LysM_dom_sf"/>
</dbReference>
<gene>
    <name evidence="4" type="ORF">DW813_15965</name>
</gene>
<dbReference type="InterPro" id="IPR018392">
    <property type="entry name" value="LysM"/>
</dbReference>
<dbReference type="Pfam" id="PF01476">
    <property type="entry name" value="LysM"/>
    <property type="match status" value="1"/>
</dbReference>
<keyword evidence="2" id="KW-1133">Transmembrane helix</keyword>
<reference evidence="4 5" key="1">
    <citation type="submission" date="2018-08" db="EMBL/GenBank/DDBJ databases">
        <title>A genome reference for cultivated species of the human gut microbiota.</title>
        <authorList>
            <person name="Zou Y."/>
            <person name="Xue W."/>
            <person name="Luo G."/>
        </authorList>
    </citation>
    <scope>NUCLEOTIDE SEQUENCE [LARGE SCALE GENOMIC DNA]</scope>
    <source>
        <strain evidence="4 5">AM32-8LB</strain>
    </source>
</reference>
<protein>
    <submittedName>
        <fullName evidence="4">LysM peptidoglycan-binding domain-containing protein</fullName>
    </submittedName>
</protein>
<dbReference type="SMART" id="SM00257">
    <property type="entry name" value="LysM"/>
    <property type="match status" value="1"/>
</dbReference>
<comment type="caution">
    <text evidence="4">The sequence shown here is derived from an EMBL/GenBank/DDBJ whole genome shotgun (WGS) entry which is preliminary data.</text>
</comment>
<feature type="compositionally biased region" description="Low complexity" evidence="1">
    <location>
        <begin position="384"/>
        <end position="400"/>
    </location>
</feature>
<accession>A0A396A9K4</accession>
<evidence type="ECO:0000313" key="5">
    <source>
        <dbReference type="Proteomes" id="UP000266391"/>
    </source>
</evidence>
<evidence type="ECO:0000259" key="3">
    <source>
        <dbReference type="PROSITE" id="PS51782"/>
    </source>
</evidence>
<feature type="compositionally biased region" description="Polar residues" evidence="1">
    <location>
        <begin position="359"/>
        <end position="376"/>
    </location>
</feature>
<feature type="region of interest" description="Disordered" evidence="1">
    <location>
        <begin position="343"/>
        <end position="410"/>
    </location>
</feature>
<dbReference type="EMBL" id="QSIQ01000042">
    <property type="protein sequence ID" value="RHC98697.1"/>
    <property type="molecule type" value="Genomic_DNA"/>
</dbReference>
<dbReference type="Proteomes" id="UP000266391">
    <property type="component" value="Unassembled WGS sequence"/>
</dbReference>
<name>A0A396A9K4_9FIRM</name>
<sequence>MGQAMERGLYMIEIIREESYDSEQEKRELPKNIRQIGSPDIGDRIYIENKVHEYMHPYDALQEKTVYVLLGRFENLIGRQCVFVEAAICLEEIAFEGECPVWSDDSWAYLYKKLKHAYDNMVIVGWAMDIRGQLPNLTVAIEKLHRTYFGGEHQILYLMDSLEKEDAFYSLKNGYLKRRAGYYIYYAQKSFALSTIIDDERKKDTSIQKKQNEKQEMMQEDNQKEKNQEQESWSEHFFAEMKNDENYAREEENEKERTSSYRTYLEQKGQKTKMIPSYGLSILLFLVVCGLGFAAFQNHQKMNAMETALMQMNSAKMTETETQTPASETDVTVKVESVEGNIIPQDNAQTGAAVDVTQGEEQTAENATQENGQTEATAEGDDIQVQTNTEQTETQPQTDTGAVQTAGQTDNAQAQETAVVQSEASQYLSQGYYIVQKGDSLVGICRKVYNTTAMMDKLCETNGIENPDAIYEGQYLTLPN</sequence>
<feature type="compositionally biased region" description="Polar residues" evidence="1">
    <location>
        <begin position="401"/>
        <end position="410"/>
    </location>
</feature>
<dbReference type="PROSITE" id="PS51782">
    <property type="entry name" value="LYSM"/>
    <property type="match status" value="1"/>
</dbReference>
<proteinExistence type="predicted"/>
<dbReference type="Gene3D" id="3.10.350.10">
    <property type="entry name" value="LysM domain"/>
    <property type="match status" value="1"/>
</dbReference>
<dbReference type="AlphaFoldDB" id="A0A396A9K4"/>
<feature type="transmembrane region" description="Helical" evidence="2">
    <location>
        <begin position="278"/>
        <end position="296"/>
    </location>
</feature>
<dbReference type="SUPFAM" id="SSF54106">
    <property type="entry name" value="LysM domain"/>
    <property type="match status" value="1"/>
</dbReference>
<dbReference type="CDD" id="cd00118">
    <property type="entry name" value="LysM"/>
    <property type="match status" value="1"/>
</dbReference>
<evidence type="ECO:0000256" key="1">
    <source>
        <dbReference type="SAM" id="MobiDB-lite"/>
    </source>
</evidence>
<keyword evidence="2" id="KW-0472">Membrane</keyword>
<evidence type="ECO:0000256" key="2">
    <source>
        <dbReference type="SAM" id="Phobius"/>
    </source>
</evidence>